<sequence>MSLAREPGRPVGALLRGWRERRRLTQLDLAERANVSTRHISFVENGRSRPTSEMIISLSGHLDVPLRERNQLLLAGGYAPAYSESDLASPPMSAVSAAIDRVLTGLGPLPAAVIDRHWQLVAANDAIDLFTAGAAARLLEPPVNVLRLSLHPEGMAPRILNLPEWRAHLLDRLARQADATGDQVLRDLHTELSAYPVPDRVADGAADGGERGRAGRPAEPWTANGIVTPVRYRSPRGELSLFTTTTVFGTPTDVTVSELAVETFFPADAPTASLLYGSART</sequence>
<evidence type="ECO:0000313" key="4">
    <source>
        <dbReference type="Proteomes" id="UP000179769"/>
    </source>
</evidence>
<dbReference type="Pfam" id="PF01381">
    <property type="entry name" value="HTH_3"/>
    <property type="match status" value="1"/>
</dbReference>
<dbReference type="CDD" id="cd00093">
    <property type="entry name" value="HTH_XRE"/>
    <property type="match status" value="1"/>
</dbReference>
<dbReference type="GO" id="GO:0003677">
    <property type="term" value="F:DNA binding"/>
    <property type="evidence" value="ECO:0007669"/>
    <property type="project" value="InterPro"/>
</dbReference>
<organism evidence="3 4">
    <name type="scientific">Parafrankia soli</name>
    <dbReference type="NCBI Taxonomy" id="2599596"/>
    <lineage>
        <taxon>Bacteria</taxon>
        <taxon>Bacillati</taxon>
        <taxon>Actinomycetota</taxon>
        <taxon>Actinomycetes</taxon>
        <taxon>Frankiales</taxon>
        <taxon>Frankiaceae</taxon>
        <taxon>Parafrankia</taxon>
    </lineage>
</organism>
<dbReference type="Pfam" id="PF17765">
    <property type="entry name" value="MLTR_LBD"/>
    <property type="match status" value="1"/>
</dbReference>
<dbReference type="Proteomes" id="UP000179769">
    <property type="component" value="Unassembled WGS sequence"/>
</dbReference>
<dbReference type="RefSeq" id="WP_071066181.1">
    <property type="nucleotide sequence ID" value="NZ_MAXA01000246.1"/>
</dbReference>
<feature type="region of interest" description="Disordered" evidence="1">
    <location>
        <begin position="199"/>
        <end position="220"/>
    </location>
</feature>
<evidence type="ECO:0000313" key="3">
    <source>
        <dbReference type="EMBL" id="OHV22571.1"/>
    </source>
</evidence>
<evidence type="ECO:0000259" key="2">
    <source>
        <dbReference type="PROSITE" id="PS50943"/>
    </source>
</evidence>
<feature type="domain" description="HTH cro/C1-type" evidence="2">
    <location>
        <begin position="15"/>
        <end position="69"/>
    </location>
</feature>
<gene>
    <name evidence="3" type="ORF">BBK14_07175</name>
</gene>
<keyword evidence="4" id="KW-1185">Reference proteome</keyword>
<dbReference type="PANTHER" id="PTHR35010:SF4">
    <property type="entry name" value="BLL5781 PROTEIN"/>
    <property type="match status" value="1"/>
</dbReference>
<reference evidence="4" key="1">
    <citation type="submission" date="2016-07" db="EMBL/GenBank/DDBJ databases">
        <title>Frankia sp. NRRL B-16219 Genome sequencing.</title>
        <authorList>
            <person name="Ghodhbane-Gtari F."/>
            <person name="Swanson E."/>
            <person name="Gueddou A."/>
            <person name="Louati M."/>
            <person name="Nouioui I."/>
            <person name="Hezbri K."/>
            <person name="Abebe-Akele F."/>
            <person name="Simpson S."/>
            <person name="Morris K."/>
            <person name="Thomas K."/>
            <person name="Gtari M."/>
            <person name="Tisa L.S."/>
        </authorList>
    </citation>
    <scope>NUCLEOTIDE SEQUENCE [LARGE SCALE GENOMIC DNA]</scope>
    <source>
        <strain evidence="4">NRRL B-16219</strain>
    </source>
</reference>
<dbReference type="OrthoDB" id="2959414at2"/>
<proteinExistence type="predicted"/>
<dbReference type="InterPro" id="IPR001387">
    <property type="entry name" value="Cro/C1-type_HTH"/>
</dbReference>
<dbReference type="InterPro" id="IPR010982">
    <property type="entry name" value="Lambda_DNA-bd_dom_sf"/>
</dbReference>
<dbReference type="SUPFAM" id="SSF47413">
    <property type="entry name" value="lambda repressor-like DNA-binding domains"/>
    <property type="match status" value="1"/>
</dbReference>
<accession>A0A1S1PMR9</accession>
<dbReference type="AlphaFoldDB" id="A0A1S1PMR9"/>
<name>A0A1S1PMR9_9ACTN</name>
<dbReference type="Gene3D" id="1.10.260.40">
    <property type="entry name" value="lambda repressor-like DNA-binding domains"/>
    <property type="match status" value="1"/>
</dbReference>
<evidence type="ECO:0000256" key="1">
    <source>
        <dbReference type="SAM" id="MobiDB-lite"/>
    </source>
</evidence>
<dbReference type="PROSITE" id="PS50943">
    <property type="entry name" value="HTH_CROC1"/>
    <property type="match status" value="1"/>
</dbReference>
<comment type="caution">
    <text evidence="3">The sequence shown here is derived from an EMBL/GenBank/DDBJ whole genome shotgun (WGS) entry which is preliminary data.</text>
</comment>
<dbReference type="EMBL" id="MAXA01000246">
    <property type="protein sequence ID" value="OHV22571.1"/>
    <property type="molecule type" value="Genomic_DNA"/>
</dbReference>
<dbReference type="PANTHER" id="PTHR35010">
    <property type="entry name" value="BLL4672 PROTEIN-RELATED"/>
    <property type="match status" value="1"/>
</dbReference>
<dbReference type="SMART" id="SM00530">
    <property type="entry name" value="HTH_XRE"/>
    <property type="match status" value="1"/>
</dbReference>
<dbReference type="Gene3D" id="3.30.450.180">
    <property type="match status" value="1"/>
</dbReference>
<dbReference type="InterPro" id="IPR041413">
    <property type="entry name" value="MLTR_LBD"/>
</dbReference>
<protein>
    <submittedName>
        <fullName evidence="3">Transcriptional regulator</fullName>
    </submittedName>
</protein>